<reference evidence="5 6" key="1">
    <citation type="submission" date="2019-08" db="EMBL/GenBank/DDBJ databases">
        <title>Pelomicrobium methylotrophicum gen. nov., sp. nov. a moderately thermophilic, facultatively anaerobic, lithoautotrophic and methylotrophic bacterium isolated from a terrestrial mud volcano.</title>
        <authorList>
            <person name="Slobodkina G.B."/>
            <person name="Merkel A.Y."/>
            <person name="Slobodkin A.I."/>
        </authorList>
    </citation>
    <scope>NUCLEOTIDE SEQUENCE [LARGE SCALE GENOMIC DNA]</scope>
    <source>
        <strain evidence="5 6">SM250</strain>
    </source>
</reference>
<sequence length="200" mass="21611">MCGLTGFGAPKGAPRNAARATAQRMADTLVHRGPDNAGVWVDDSAGLALAHRRLSLLDLSPAGHQSMVSASGRYVIAFNGEIYNHLELRKALTPGHTLRVRGEKCRHVRPLRNGKAGRMSAVAIMNAVDFHVLSSSAIPAGWCRRATPLRKPVQCGKRSRLCATASVLPMSSSSRGWSRAIARSGRMPYSPIMEEFQDEP</sequence>
<dbReference type="AlphaFoldDB" id="A0A5C7F1I7"/>
<feature type="domain" description="Glutamine amidotransferase type-2" evidence="4">
    <location>
        <begin position="2"/>
        <end position="200"/>
    </location>
</feature>
<dbReference type="InterPro" id="IPR029055">
    <property type="entry name" value="Ntn_hydrolases_N"/>
</dbReference>
<dbReference type="OrthoDB" id="9763290at2"/>
<comment type="caution">
    <text evidence="5">The sequence shown here is derived from an EMBL/GenBank/DDBJ whole genome shotgun (WGS) entry which is preliminary data.</text>
</comment>
<dbReference type="InterPro" id="IPR017932">
    <property type="entry name" value="GATase_2_dom"/>
</dbReference>
<evidence type="ECO:0000259" key="4">
    <source>
        <dbReference type="PROSITE" id="PS51278"/>
    </source>
</evidence>
<dbReference type="Gene3D" id="3.60.20.10">
    <property type="entry name" value="Glutamine Phosphoribosylpyrophosphate, subunit 1, domain 1"/>
    <property type="match status" value="1"/>
</dbReference>
<proteinExistence type="predicted"/>
<organism evidence="5 6">
    <name type="scientific">Pelomicrobium methylotrophicum</name>
    <dbReference type="NCBI Taxonomy" id="2602750"/>
    <lineage>
        <taxon>Bacteria</taxon>
        <taxon>Pseudomonadati</taxon>
        <taxon>Pseudomonadota</taxon>
        <taxon>Hydrogenophilia</taxon>
        <taxon>Hydrogenophilia incertae sedis</taxon>
        <taxon>Pelomicrobium</taxon>
    </lineage>
</organism>
<dbReference type="GO" id="GO:0005829">
    <property type="term" value="C:cytosol"/>
    <property type="evidence" value="ECO:0007669"/>
    <property type="project" value="TreeGrafter"/>
</dbReference>
<evidence type="ECO:0000313" key="5">
    <source>
        <dbReference type="EMBL" id="TXF13343.1"/>
    </source>
</evidence>
<dbReference type="InParanoid" id="A0A5C7F1I7"/>
<dbReference type="PANTHER" id="PTHR43284">
    <property type="entry name" value="ASPARAGINE SYNTHETASE (GLUTAMINE-HYDROLYZING)"/>
    <property type="match status" value="1"/>
</dbReference>
<dbReference type="SUPFAM" id="SSF56235">
    <property type="entry name" value="N-terminal nucleophile aminohydrolases (Ntn hydrolases)"/>
    <property type="match status" value="1"/>
</dbReference>
<name>A0A5C7F1I7_9PROT</name>
<dbReference type="PANTHER" id="PTHR43284:SF1">
    <property type="entry name" value="ASPARAGINE SYNTHETASE"/>
    <property type="match status" value="1"/>
</dbReference>
<comment type="pathway">
    <text evidence="1">Amino-acid biosynthesis; L-asparagine biosynthesis; L-asparagine from L-aspartate (L-Gln route): step 1/1.</text>
</comment>
<comment type="catalytic activity">
    <reaction evidence="3">
        <text>L-aspartate + L-glutamine + ATP + H2O = L-asparagine + L-glutamate + AMP + diphosphate + H(+)</text>
        <dbReference type="Rhea" id="RHEA:12228"/>
        <dbReference type="ChEBI" id="CHEBI:15377"/>
        <dbReference type="ChEBI" id="CHEBI:15378"/>
        <dbReference type="ChEBI" id="CHEBI:29985"/>
        <dbReference type="ChEBI" id="CHEBI:29991"/>
        <dbReference type="ChEBI" id="CHEBI:30616"/>
        <dbReference type="ChEBI" id="CHEBI:33019"/>
        <dbReference type="ChEBI" id="CHEBI:58048"/>
        <dbReference type="ChEBI" id="CHEBI:58359"/>
        <dbReference type="ChEBI" id="CHEBI:456215"/>
        <dbReference type="EC" id="6.3.5.4"/>
    </reaction>
</comment>
<evidence type="ECO:0000256" key="1">
    <source>
        <dbReference type="ARBA" id="ARBA00005187"/>
    </source>
</evidence>
<dbReference type="EMBL" id="VPFL01000002">
    <property type="protein sequence ID" value="TXF13343.1"/>
    <property type="molecule type" value="Genomic_DNA"/>
</dbReference>
<dbReference type="Pfam" id="PF13522">
    <property type="entry name" value="GATase_6"/>
    <property type="match status" value="1"/>
</dbReference>
<keyword evidence="6" id="KW-1185">Reference proteome</keyword>
<evidence type="ECO:0000313" key="6">
    <source>
        <dbReference type="Proteomes" id="UP000321201"/>
    </source>
</evidence>
<protein>
    <recommendedName>
        <fullName evidence="2">asparagine synthase (glutamine-hydrolyzing)</fullName>
        <ecNumber evidence="2">6.3.5.4</ecNumber>
    </recommendedName>
</protein>
<dbReference type="InterPro" id="IPR051786">
    <property type="entry name" value="ASN_synthetase/amidase"/>
</dbReference>
<dbReference type="EC" id="6.3.5.4" evidence="2"/>
<accession>A0A5C7F1I7</accession>
<evidence type="ECO:0000256" key="3">
    <source>
        <dbReference type="ARBA" id="ARBA00048741"/>
    </source>
</evidence>
<dbReference type="PROSITE" id="PS51278">
    <property type="entry name" value="GATASE_TYPE_2"/>
    <property type="match status" value="1"/>
</dbReference>
<gene>
    <name evidence="5" type="ORF">FR698_02065</name>
</gene>
<dbReference type="GO" id="GO:0004066">
    <property type="term" value="F:asparagine synthase (glutamine-hydrolyzing) activity"/>
    <property type="evidence" value="ECO:0007669"/>
    <property type="project" value="UniProtKB-EC"/>
</dbReference>
<dbReference type="Proteomes" id="UP000321201">
    <property type="component" value="Unassembled WGS sequence"/>
</dbReference>
<evidence type="ECO:0000256" key="2">
    <source>
        <dbReference type="ARBA" id="ARBA00012737"/>
    </source>
</evidence>